<dbReference type="RefSeq" id="XP_064680138.1">
    <property type="nucleotide sequence ID" value="XM_064824761.1"/>
</dbReference>
<dbReference type="AlphaFoldDB" id="A0AAN7HZF5"/>
<feature type="compositionally biased region" description="Basic and acidic residues" evidence="1">
    <location>
        <begin position="147"/>
        <end position="157"/>
    </location>
</feature>
<proteinExistence type="predicted"/>
<name>A0AAN7HZF5_9FUNG</name>
<feature type="signal peptide" evidence="2">
    <location>
        <begin position="1"/>
        <end position="22"/>
    </location>
</feature>
<comment type="caution">
    <text evidence="3">The sequence shown here is derived from an EMBL/GenBank/DDBJ whole genome shotgun (WGS) entry which is preliminary data.</text>
</comment>
<feature type="compositionally biased region" description="Basic residues" evidence="1">
    <location>
        <begin position="130"/>
        <end position="146"/>
    </location>
</feature>
<dbReference type="GeneID" id="89949159"/>
<feature type="chain" id="PRO_5042958848" evidence="2">
    <location>
        <begin position="23"/>
        <end position="176"/>
    </location>
</feature>
<feature type="compositionally biased region" description="Basic residues" evidence="1">
    <location>
        <begin position="158"/>
        <end position="168"/>
    </location>
</feature>
<sequence>MARSLLFISLAVAATVISSVSAVVPEPIATANVDNTKNFDPAEALNTTHSANVSASGFTCINLSTSGGIPLSTATAIFVPTTGMASATATASASVMLSSASAAASFSGTASANVSEITSSVQQPIPTGKQGKKVAKKASKKSKKDAKKSSEKAEKAPKKAKKASKKSKKAAEASRV</sequence>
<dbReference type="Proteomes" id="UP001304243">
    <property type="component" value="Unassembled WGS sequence"/>
</dbReference>
<keyword evidence="2" id="KW-0732">Signal</keyword>
<evidence type="ECO:0000313" key="4">
    <source>
        <dbReference type="Proteomes" id="UP001304243"/>
    </source>
</evidence>
<evidence type="ECO:0000313" key="3">
    <source>
        <dbReference type="EMBL" id="KAK4513472.1"/>
    </source>
</evidence>
<accession>A0AAN7HZF5</accession>
<evidence type="ECO:0000256" key="2">
    <source>
        <dbReference type="SAM" id="SignalP"/>
    </source>
</evidence>
<protein>
    <submittedName>
        <fullName evidence="3">Uncharacterized protein</fullName>
    </submittedName>
</protein>
<organism evidence="3 4">
    <name type="scientific">Mucor velutinosus</name>
    <dbReference type="NCBI Taxonomy" id="708070"/>
    <lineage>
        <taxon>Eukaryota</taxon>
        <taxon>Fungi</taxon>
        <taxon>Fungi incertae sedis</taxon>
        <taxon>Mucoromycota</taxon>
        <taxon>Mucoromycotina</taxon>
        <taxon>Mucoromycetes</taxon>
        <taxon>Mucorales</taxon>
        <taxon>Mucorineae</taxon>
        <taxon>Mucoraceae</taxon>
        <taxon>Mucor</taxon>
    </lineage>
</organism>
<dbReference type="EMBL" id="JASEJX010000016">
    <property type="protein sequence ID" value="KAK4513472.1"/>
    <property type="molecule type" value="Genomic_DNA"/>
</dbReference>
<evidence type="ECO:0000256" key="1">
    <source>
        <dbReference type="SAM" id="MobiDB-lite"/>
    </source>
</evidence>
<gene>
    <name evidence="3" type="ORF">ATC70_005473</name>
</gene>
<reference evidence="3 4" key="1">
    <citation type="submission" date="2022-11" db="EMBL/GenBank/DDBJ databases">
        <title>Mucor velutinosus strain NIH1002 WGS.</title>
        <authorList>
            <person name="Subramanian P."/>
            <person name="Mullikin J.C."/>
            <person name="Segre J.A."/>
            <person name="Zelazny A.M."/>
        </authorList>
    </citation>
    <scope>NUCLEOTIDE SEQUENCE [LARGE SCALE GENOMIC DNA]</scope>
    <source>
        <strain evidence="3 4">NIH1002</strain>
    </source>
</reference>
<keyword evidence="4" id="KW-1185">Reference proteome</keyword>
<feature type="region of interest" description="Disordered" evidence="1">
    <location>
        <begin position="118"/>
        <end position="176"/>
    </location>
</feature>